<feature type="transmembrane region" description="Helical" evidence="1">
    <location>
        <begin position="6"/>
        <end position="23"/>
    </location>
</feature>
<evidence type="ECO:0000313" key="2">
    <source>
        <dbReference type="EMBL" id="KKM08712.1"/>
    </source>
</evidence>
<comment type="caution">
    <text evidence="2">The sequence shown here is derived from an EMBL/GenBank/DDBJ whole genome shotgun (WGS) entry which is preliminary data.</text>
</comment>
<sequence length="84" mass="9419">MKIISFILLGVALLLAVIGLVFYSKIDRDKRIIVLESLKKARDIKAAKKAETDFANDLENEVDEVENMKILNNGSDASKEEKPK</sequence>
<dbReference type="EMBL" id="LAZR01015538">
    <property type="protein sequence ID" value="KKM08712.1"/>
    <property type="molecule type" value="Genomic_DNA"/>
</dbReference>
<gene>
    <name evidence="2" type="ORF">LCGC14_1723360</name>
</gene>
<protein>
    <submittedName>
        <fullName evidence="2">Uncharacterized protein</fullName>
    </submittedName>
</protein>
<keyword evidence="1" id="KW-0812">Transmembrane</keyword>
<reference evidence="2" key="1">
    <citation type="journal article" date="2015" name="Nature">
        <title>Complex archaea that bridge the gap between prokaryotes and eukaryotes.</title>
        <authorList>
            <person name="Spang A."/>
            <person name="Saw J.H."/>
            <person name="Jorgensen S.L."/>
            <person name="Zaremba-Niedzwiedzka K."/>
            <person name="Martijn J."/>
            <person name="Lind A.E."/>
            <person name="van Eijk R."/>
            <person name="Schleper C."/>
            <person name="Guy L."/>
            <person name="Ettema T.J."/>
        </authorList>
    </citation>
    <scope>NUCLEOTIDE SEQUENCE</scope>
</reference>
<keyword evidence="1" id="KW-0472">Membrane</keyword>
<organism evidence="2">
    <name type="scientific">marine sediment metagenome</name>
    <dbReference type="NCBI Taxonomy" id="412755"/>
    <lineage>
        <taxon>unclassified sequences</taxon>
        <taxon>metagenomes</taxon>
        <taxon>ecological metagenomes</taxon>
    </lineage>
</organism>
<accession>A0A0F9JS94</accession>
<dbReference type="AlphaFoldDB" id="A0A0F9JS94"/>
<name>A0A0F9JS94_9ZZZZ</name>
<proteinExistence type="predicted"/>
<evidence type="ECO:0000256" key="1">
    <source>
        <dbReference type="SAM" id="Phobius"/>
    </source>
</evidence>
<keyword evidence="1" id="KW-1133">Transmembrane helix</keyword>